<keyword evidence="1" id="KW-1133">Transmembrane helix</keyword>
<evidence type="ECO:0000313" key="4">
    <source>
        <dbReference type="Proteomes" id="UP000237947"/>
    </source>
</evidence>
<proteinExistence type="predicted"/>
<feature type="transmembrane region" description="Helical" evidence="1">
    <location>
        <begin position="136"/>
        <end position="153"/>
    </location>
</feature>
<keyword evidence="4" id="KW-1185">Reference proteome</keyword>
<feature type="transmembrane region" description="Helical" evidence="1">
    <location>
        <begin position="173"/>
        <end position="191"/>
    </location>
</feature>
<dbReference type="KEGG" id="fsa:C5Q98_04820"/>
<gene>
    <name evidence="3" type="ORF">C5Q98_04820</name>
</gene>
<feature type="transmembrane region" description="Helical" evidence="1">
    <location>
        <begin position="198"/>
        <end position="219"/>
    </location>
</feature>
<organism evidence="3 4">
    <name type="scientific">Fastidiosipila sanguinis</name>
    <dbReference type="NCBI Taxonomy" id="236753"/>
    <lineage>
        <taxon>Bacteria</taxon>
        <taxon>Bacillati</taxon>
        <taxon>Bacillota</taxon>
        <taxon>Clostridia</taxon>
        <taxon>Eubacteriales</taxon>
        <taxon>Oscillospiraceae</taxon>
        <taxon>Fastidiosipila</taxon>
    </lineage>
</organism>
<keyword evidence="1" id="KW-0812">Transmembrane</keyword>
<dbReference type="RefSeq" id="WP_106012536.1">
    <property type="nucleotide sequence ID" value="NZ_CP027226.1"/>
</dbReference>
<name>A0A2S0KNG7_9FIRM</name>
<evidence type="ECO:0000313" key="3">
    <source>
        <dbReference type="EMBL" id="AVM42582.1"/>
    </source>
</evidence>
<dbReference type="Pfam" id="PF25928">
    <property type="entry name" value="DUF7973"/>
    <property type="match status" value="1"/>
</dbReference>
<feature type="domain" description="DUF7973" evidence="2">
    <location>
        <begin position="7"/>
        <end position="158"/>
    </location>
</feature>
<feature type="transmembrane region" description="Helical" evidence="1">
    <location>
        <begin position="104"/>
        <end position="124"/>
    </location>
</feature>
<feature type="transmembrane region" description="Helical" evidence="1">
    <location>
        <begin position="53"/>
        <end position="74"/>
    </location>
</feature>
<protein>
    <recommendedName>
        <fullName evidence="2">DUF7973 domain-containing protein</fullName>
    </recommendedName>
</protein>
<dbReference type="EMBL" id="CP027226">
    <property type="protein sequence ID" value="AVM42582.1"/>
    <property type="molecule type" value="Genomic_DNA"/>
</dbReference>
<feature type="transmembrane region" description="Helical" evidence="1">
    <location>
        <begin position="12"/>
        <end position="41"/>
    </location>
</feature>
<reference evidence="4" key="1">
    <citation type="submission" date="2018-02" db="EMBL/GenBank/DDBJ databases">
        <authorList>
            <person name="Holder M.E."/>
            <person name="Ajami N.J."/>
            <person name="Petrosino J.F."/>
        </authorList>
    </citation>
    <scope>NUCLEOTIDE SEQUENCE [LARGE SCALE GENOMIC DNA]</scope>
    <source>
        <strain evidence="4">CCUG 47711</strain>
    </source>
</reference>
<dbReference type="OrthoDB" id="4484645at2"/>
<sequence>MSFLVEMFMAFFGGIFGAYVGSVTSFVFCGLMGLIGIGVYVATGSMDFITNVAFGPIFTPQIAFAGGVAAASYYGMKSRKQLVPVDMVLPGNNIVAPLATTGDFPTLLVGGVFAMLSQAICILLRDYAPFRSDSPAVALIIVAFVGRLIFDDSGVMGKNFKLSERLNYNLNQMAFHLLAAYAIALGMTYFVKVTGVPTFGFLLGGLVLAFGMFGVPVPANHHVSMVAAFAFGVIPNIWIAAIFGPLAWLTADVLARLFNTDVESHIDPPAFTIALFSLILLNI</sequence>
<dbReference type="AlphaFoldDB" id="A0A2S0KNG7"/>
<dbReference type="InterPro" id="IPR058279">
    <property type="entry name" value="DUF7973"/>
</dbReference>
<keyword evidence="1" id="KW-0472">Membrane</keyword>
<evidence type="ECO:0000256" key="1">
    <source>
        <dbReference type="SAM" id="Phobius"/>
    </source>
</evidence>
<evidence type="ECO:0000259" key="2">
    <source>
        <dbReference type="Pfam" id="PF25928"/>
    </source>
</evidence>
<accession>A0A2S0KNG7</accession>
<feature type="transmembrane region" description="Helical" evidence="1">
    <location>
        <begin position="225"/>
        <end position="249"/>
    </location>
</feature>
<dbReference type="Proteomes" id="UP000237947">
    <property type="component" value="Chromosome"/>
</dbReference>